<evidence type="ECO:0000313" key="5">
    <source>
        <dbReference type="RefSeq" id="XP_028043747.1"/>
    </source>
</evidence>
<keyword evidence="2" id="KW-0472">Membrane</keyword>
<feature type="signal peptide" evidence="3">
    <location>
        <begin position="1"/>
        <end position="22"/>
    </location>
</feature>
<reference evidence="5" key="1">
    <citation type="submission" date="2025-08" db="UniProtKB">
        <authorList>
            <consortium name="RefSeq"/>
        </authorList>
    </citation>
    <scope>IDENTIFICATION</scope>
    <source>
        <tissue evidence="5">Silk gland</tissue>
    </source>
</reference>
<feature type="chain" id="PRO_5027039412" evidence="3">
    <location>
        <begin position="23"/>
        <end position="272"/>
    </location>
</feature>
<evidence type="ECO:0000256" key="3">
    <source>
        <dbReference type="SAM" id="SignalP"/>
    </source>
</evidence>
<dbReference type="AlphaFoldDB" id="A0A6J2KRZ9"/>
<proteinExistence type="predicted"/>
<feature type="region of interest" description="Disordered" evidence="1">
    <location>
        <begin position="253"/>
        <end position="272"/>
    </location>
</feature>
<keyword evidence="3" id="KW-0732">Signal</keyword>
<dbReference type="OrthoDB" id="7377188at2759"/>
<keyword evidence="4" id="KW-1185">Reference proteome</keyword>
<dbReference type="GeneID" id="114253182"/>
<accession>A0A6J2KRZ9</accession>
<feature type="transmembrane region" description="Helical" evidence="2">
    <location>
        <begin position="226"/>
        <end position="248"/>
    </location>
</feature>
<name>A0A6J2KRZ9_BOMMA</name>
<feature type="compositionally biased region" description="Polar residues" evidence="1">
    <location>
        <begin position="259"/>
        <end position="272"/>
    </location>
</feature>
<dbReference type="Proteomes" id="UP000504629">
    <property type="component" value="Unplaced"/>
</dbReference>
<keyword evidence="2" id="KW-1133">Transmembrane helix</keyword>
<protein>
    <submittedName>
        <fullName evidence="5">Uncharacterized protein LOC114253182</fullName>
    </submittedName>
</protein>
<gene>
    <name evidence="5" type="primary">LOC114253182</name>
</gene>
<keyword evidence="2" id="KW-0812">Transmembrane</keyword>
<sequence>MELLCKVVLFCVSVKLIDCVTGDPFQVNMGYQPIQGRTSNTFPVMAQFPTYRNFIPKETNQPLLHIANGPNTNSNAMPENRQTSGNELTFDDFLDTWDDHFLDDREQFRAAAGRDEQTYPYPNPPAYGYPPGHNYGPSKPTAYTHPANSATPKISLLKPDLTELVRPVTSKVISKVNGLLGFILALLSGTVPQGLQLQGMKDLLINGVLQPLLAAKIGIKSLIAKLIVPVIALILINVEVLVTVWWLWEECPQSPPPAQETQTKPPQYNSYR</sequence>
<dbReference type="KEGG" id="bman:114253182"/>
<evidence type="ECO:0000256" key="2">
    <source>
        <dbReference type="SAM" id="Phobius"/>
    </source>
</evidence>
<evidence type="ECO:0000256" key="1">
    <source>
        <dbReference type="SAM" id="MobiDB-lite"/>
    </source>
</evidence>
<evidence type="ECO:0000313" key="4">
    <source>
        <dbReference type="Proteomes" id="UP000504629"/>
    </source>
</evidence>
<dbReference type="RefSeq" id="XP_028043747.1">
    <property type="nucleotide sequence ID" value="XM_028187946.1"/>
</dbReference>
<organism evidence="4 5">
    <name type="scientific">Bombyx mandarina</name>
    <name type="common">Wild silk moth</name>
    <name type="synonym">Wild silkworm</name>
    <dbReference type="NCBI Taxonomy" id="7092"/>
    <lineage>
        <taxon>Eukaryota</taxon>
        <taxon>Metazoa</taxon>
        <taxon>Ecdysozoa</taxon>
        <taxon>Arthropoda</taxon>
        <taxon>Hexapoda</taxon>
        <taxon>Insecta</taxon>
        <taxon>Pterygota</taxon>
        <taxon>Neoptera</taxon>
        <taxon>Endopterygota</taxon>
        <taxon>Lepidoptera</taxon>
        <taxon>Glossata</taxon>
        <taxon>Ditrysia</taxon>
        <taxon>Bombycoidea</taxon>
        <taxon>Bombycidae</taxon>
        <taxon>Bombycinae</taxon>
        <taxon>Bombyx</taxon>
    </lineage>
</organism>